<evidence type="ECO:0000313" key="3">
    <source>
        <dbReference type="Proteomes" id="UP000094313"/>
    </source>
</evidence>
<accession>A0A1D7QF53</accession>
<name>A0A1D7QF53_9SPHI</name>
<dbReference type="KEGG" id="psty:BFS30_08875"/>
<dbReference type="EMBL" id="CP017141">
    <property type="protein sequence ID" value="AOM77264.1"/>
    <property type="molecule type" value="Genomic_DNA"/>
</dbReference>
<keyword evidence="3" id="KW-1185">Reference proteome</keyword>
<dbReference type="Proteomes" id="UP000094313">
    <property type="component" value="Chromosome"/>
</dbReference>
<dbReference type="OrthoDB" id="370541at2"/>
<dbReference type="AlphaFoldDB" id="A0A1D7QF53"/>
<reference evidence="2 3" key="1">
    <citation type="submission" date="2016-08" db="EMBL/GenBank/DDBJ databases">
        <authorList>
            <person name="Seilhamer J.J."/>
        </authorList>
    </citation>
    <scope>NUCLEOTIDE SEQUENCE [LARGE SCALE GENOMIC DNA]</scope>
    <source>
        <strain evidence="2 3">DX4</strain>
    </source>
</reference>
<gene>
    <name evidence="2" type="ORF">BFS30_08875</name>
</gene>
<evidence type="ECO:0000313" key="2">
    <source>
        <dbReference type="EMBL" id="AOM77264.1"/>
    </source>
</evidence>
<dbReference type="InterPro" id="IPR003646">
    <property type="entry name" value="SH3-like_bac-type"/>
</dbReference>
<dbReference type="PROSITE" id="PS51781">
    <property type="entry name" value="SH3B"/>
    <property type="match status" value="1"/>
</dbReference>
<dbReference type="RefSeq" id="WP_069378955.1">
    <property type="nucleotide sequence ID" value="NZ_CP017141.1"/>
</dbReference>
<evidence type="ECO:0000259" key="1">
    <source>
        <dbReference type="PROSITE" id="PS51781"/>
    </source>
</evidence>
<dbReference type="Pfam" id="PF08239">
    <property type="entry name" value="SH3_3"/>
    <property type="match status" value="1"/>
</dbReference>
<protein>
    <submittedName>
        <fullName evidence="2">Peptide-binding protein</fullName>
    </submittedName>
</protein>
<sequence length="140" mass="15351">MALQEKYKELIDAATAAGVNELNVREQDGVLYIDGASSGAVKQQLWDTYERLDPNYASGDVVMNINSVAGVVEGSKLKVTTNSSNLNIRKGPSTNDDIVGKAARHEVVTLVGKENDQWWLIKTDQGEQGYSFTQYLTPVE</sequence>
<proteinExistence type="predicted"/>
<organism evidence="2 3">
    <name type="scientific">Pedobacter steynii</name>
    <dbReference type="NCBI Taxonomy" id="430522"/>
    <lineage>
        <taxon>Bacteria</taxon>
        <taxon>Pseudomonadati</taxon>
        <taxon>Bacteroidota</taxon>
        <taxon>Sphingobacteriia</taxon>
        <taxon>Sphingobacteriales</taxon>
        <taxon>Sphingobacteriaceae</taxon>
        <taxon>Pedobacter</taxon>
    </lineage>
</organism>
<feature type="domain" description="SH3b" evidence="1">
    <location>
        <begin position="75"/>
        <end position="140"/>
    </location>
</feature>
<dbReference type="Gene3D" id="2.30.30.40">
    <property type="entry name" value="SH3 Domains"/>
    <property type="match status" value="1"/>
</dbReference>